<feature type="compositionally biased region" description="Polar residues" evidence="2">
    <location>
        <begin position="894"/>
        <end position="904"/>
    </location>
</feature>
<dbReference type="AlphaFoldDB" id="A0A4P9XMW9"/>
<reference evidence="5" key="1">
    <citation type="journal article" date="2018" name="Nat. Microbiol.">
        <title>Leveraging single-cell genomics to expand the fungal tree of life.</title>
        <authorList>
            <person name="Ahrendt S.R."/>
            <person name="Quandt C.A."/>
            <person name="Ciobanu D."/>
            <person name="Clum A."/>
            <person name="Salamov A."/>
            <person name="Andreopoulos B."/>
            <person name="Cheng J.F."/>
            <person name="Woyke T."/>
            <person name="Pelin A."/>
            <person name="Henrissat B."/>
            <person name="Reynolds N.K."/>
            <person name="Benny G.L."/>
            <person name="Smith M.E."/>
            <person name="James T.Y."/>
            <person name="Grigoriev I.V."/>
        </authorList>
    </citation>
    <scope>NUCLEOTIDE SEQUENCE [LARGE SCALE GENOMIC DNA]</scope>
    <source>
        <strain evidence="5">RSA 1356</strain>
    </source>
</reference>
<evidence type="ECO:0000313" key="5">
    <source>
        <dbReference type="Proteomes" id="UP000271241"/>
    </source>
</evidence>
<sequence>MSDFTPQADMVPSNPSSRPASPPQPHNQELVDIGAFRPAATQSARCSKMKMRLFLDSNVFIAGGNVYGRMELTSATSRSLLLGEISVELTGYEEVCTRDMTASRSFLSSRLVFQGANVPPSNAVHGPAERGNFWLARKGRTTFPFAFHIPEDAPSTVNFQNIAALRYVVTGLIQIFHGGHEDTVFKSKEAFVVESWHRGAGTSTDSEEPYGSATEAAAIRRLFLGGPGSLQLAVSLKQSVFRSGQNIPLMVRVRNDTRRRVQGIKVNIGHRLRVHVASHEAPRVVSQTISESFFDNGDFSFQPGAERAAIIHVAASSKIRTAQQNSLFRIECFLTIGCYIGPLSRDLTVELPITLLHAASVSTPVALDLARNRYSNQYNLLDEDAILALAGERNGETKHGRRRAKTDALPPAIEVSPSPPGHRALPWHSNDEFRHDARLSPAASSSAPDLPLSDARPSSPIPVSLTQLASASDAAEGRLVAGSPTPGPTAPIAYMPARERVRYAPFRAPPTAKALSSPLRPILYGDNGTPRPGVDARNRDIQSSPETTPSGVSSAVSSANSSAAVTPLSGSPQVHAGQPSGLSALLRWQATNHTATNSADGEAASRLPRNQRMVQTPPAGGYLDDAIAMPSPLREEVVMAGSLPTSMECVLNGTRRGPVGTGMPVSPSKSPRPLPVPPVRPAQASAAAMPTGVMSGADHALAAPTPVATSPPSGISRLFQWGAASLGQLVGSTADPTVPSSSGVVVPESQLKPSPAPSDGAAVLPGSWQGKRQLGARHNVPAVSGDAESEESSDEHHEHDERAGRRALAPRVLVARRAKEPVLADGLAYVSRKHGADADAERSSEAVAAAIGNQRRWQRPGLSNPMSFGSRAPVASAAPSRALSPRLASAAVSNGNAQNPQQRSVPDPYTAGPAGNQPPLASTNMSAHSRLPQEPIIRMPSPNMARRLPTPPRGPVFAAPVGGFVVRPMTPKLREYMQRYADAATSARAYP</sequence>
<gene>
    <name evidence="4" type="ORF">THASP1DRAFT_30934</name>
</gene>
<protein>
    <recommendedName>
        <fullName evidence="3">Arrestin C-terminal-like domain-containing protein</fullName>
    </recommendedName>
</protein>
<keyword evidence="5" id="KW-1185">Reference proteome</keyword>
<dbReference type="Pfam" id="PF00339">
    <property type="entry name" value="Arrestin_N"/>
    <property type="match status" value="1"/>
</dbReference>
<dbReference type="EMBL" id="KZ992745">
    <property type="protein sequence ID" value="RKP07246.1"/>
    <property type="molecule type" value="Genomic_DNA"/>
</dbReference>
<accession>A0A4P9XMW9</accession>
<dbReference type="STRING" id="78915.A0A4P9XMW9"/>
<feature type="region of interest" description="Disordered" evidence="2">
    <location>
        <begin position="781"/>
        <end position="807"/>
    </location>
</feature>
<evidence type="ECO:0000256" key="1">
    <source>
        <dbReference type="ARBA" id="ARBA00005298"/>
    </source>
</evidence>
<dbReference type="GO" id="GO:0007165">
    <property type="term" value="P:signal transduction"/>
    <property type="evidence" value="ECO:0007669"/>
    <property type="project" value="InterPro"/>
</dbReference>
<feature type="region of interest" description="Disordered" evidence="2">
    <location>
        <begin position="856"/>
        <end position="926"/>
    </location>
</feature>
<proteinExistence type="inferred from homology"/>
<dbReference type="Pfam" id="PF02752">
    <property type="entry name" value="Arrestin_C"/>
    <property type="match status" value="1"/>
</dbReference>
<feature type="domain" description="Arrestin C-terminal-like" evidence="3">
    <location>
        <begin position="226"/>
        <end position="360"/>
    </location>
</feature>
<feature type="compositionally biased region" description="Basic and acidic residues" evidence="2">
    <location>
        <begin position="794"/>
        <end position="804"/>
    </location>
</feature>
<dbReference type="Gene3D" id="2.60.40.640">
    <property type="match status" value="2"/>
</dbReference>
<feature type="compositionally biased region" description="Low complexity" evidence="2">
    <location>
        <begin position="439"/>
        <end position="455"/>
    </location>
</feature>
<feature type="region of interest" description="Disordered" evidence="2">
    <location>
        <begin position="1"/>
        <end position="28"/>
    </location>
</feature>
<feature type="compositionally biased region" description="Low complexity" evidence="2">
    <location>
        <begin position="736"/>
        <end position="749"/>
    </location>
</feature>
<dbReference type="InterPro" id="IPR000698">
    <property type="entry name" value="Arrestin"/>
</dbReference>
<feature type="compositionally biased region" description="Basic and acidic residues" evidence="2">
    <location>
        <begin position="429"/>
        <end position="438"/>
    </location>
</feature>
<comment type="similarity">
    <text evidence="1">Belongs to the arrestin family.</text>
</comment>
<dbReference type="SUPFAM" id="SSF81296">
    <property type="entry name" value="E set domains"/>
    <property type="match status" value="2"/>
</dbReference>
<dbReference type="GO" id="GO:0002031">
    <property type="term" value="P:G protein-coupled receptor internalization"/>
    <property type="evidence" value="ECO:0007669"/>
    <property type="project" value="TreeGrafter"/>
</dbReference>
<feature type="region of interest" description="Disordered" evidence="2">
    <location>
        <begin position="734"/>
        <end position="766"/>
    </location>
</feature>
<dbReference type="InterPro" id="IPR011021">
    <property type="entry name" value="Arrestin-like_N"/>
</dbReference>
<organism evidence="4 5">
    <name type="scientific">Thamnocephalis sphaerospora</name>
    <dbReference type="NCBI Taxonomy" id="78915"/>
    <lineage>
        <taxon>Eukaryota</taxon>
        <taxon>Fungi</taxon>
        <taxon>Fungi incertae sedis</taxon>
        <taxon>Zoopagomycota</taxon>
        <taxon>Zoopagomycotina</taxon>
        <taxon>Zoopagomycetes</taxon>
        <taxon>Zoopagales</taxon>
        <taxon>Sigmoideomycetaceae</taxon>
        <taxon>Thamnocephalis</taxon>
    </lineage>
</organism>
<dbReference type="GO" id="GO:0005737">
    <property type="term" value="C:cytoplasm"/>
    <property type="evidence" value="ECO:0007669"/>
    <property type="project" value="TreeGrafter"/>
</dbReference>
<feature type="compositionally biased region" description="Low complexity" evidence="2">
    <location>
        <begin position="870"/>
        <end position="893"/>
    </location>
</feature>
<dbReference type="InterPro" id="IPR014756">
    <property type="entry name" value="Ig_E-set"/>
</dbReference>
<dbReference type="InterPro" id="IPR014752">
    <property type="entry name" value="Arrestin-like_C"/>
</dbReference>
<dbReference type="GO" id="GO:0001664">
    <property type="term" value="F:G protein-coupled receptor binding"/>
    <property type="evidence" value="ECO:0007669"/>
    <property type="project" value="TreeGrafter"/>
</dbReference>
<evidence type="ECO:0000313" key="4">
    <source>
        <dbReference type="EMBL" id="RKP07246.1"/>
    </source>
</evidence>
<dbReference type="Proteomes" id="UP000271241">
    <property type="component" value="Unassembled WGS sequence"/>
</dbReference>
<evidence type="ECO:0000259" key="3">
    <source>
        <dbReference type="SMART" id="SM01017"/>
    </source>
</evidence>
<dbReference type="OrthoDB" id="298939at2759"/>
<dbReference type="InterPro" id="IPR011022">
    <property type="entry name" value="Arrestin_C-like"/>
</dbReference>
<evidence type="ECO:0000256" key="2">
    <source>
        <dbReference type="SAM" id="MobiDB-lite"/>
    </source>
</evidence>
<feature type="region of interest" description="Disordered" evidence="2">
    <location>
        <begin position="511"/>
        <end position="579"/>
    </location>
</feature>
<feature type="compositionally biased region" description="Low complexity" evidence="2">
    <location>
        <begin position="550"/>
        <end position="565"/>
    </location>
</feature>
<feature type="region of interest" description="Disordered" evidence="2">
    <location>
        <begin position="394"/>
        <end position="461"/>
    </location>
</feature>
<dbReference type="PANTHER" id="PTHR11792">
    <property type="entry name" value="ARRESTIN"/>
    <property type="match status" value="1"/>
</dbReference>
<name>A0A4P9XMW9_9FUNG</name>
<dbReference type="PANTHER" id="PTHR11792:SF17">
    <property type="entry name" value="KURTZ ARRESTIN"/>
    <property type="match status" value="1"/>
</dbReference>
<dbReference type="SMART" id="SM01017">
    <property type="entry name" value="Arrestin_C"/>
    <property type="match status" value="1"/>
</dbReference>